<comment type="caution">
    <text evidence="2">The sequence shown here is derived from an EMBL/GenBank/DDBJ whole genome shotgun (WGS) entry which is preliminary data.</text>
</comment>
<name>A0AAV7S3A2_PLEWA</name>
<evidence type="ECO:0000313" key="3">
    <source>
        <dbReference type="Proteomes" id="UP001066276"/>
    </source>
</evidence>
<feature type="compositionally biased region" description="Acidic residues" evidence="1">
    <location>
        <begin position="42"/>
        <end position="52"/>
    </location>
</feature>
<gene>
    <name evidence="2" type="ORF">NDU88_011953</name>
</gene>
<accession>A0AAV7S3A2</accession>
<feature type="compositionally biased region" description="Basic residues" evidence="1">
    <location>
        <begin position="68"/>
        <end position="78"/>
    </location>
</feature>
<evidence type="ECO:0000313" key="2">
    <source>
        <dbReference type="EMBL" id="KAJ1159286.1"/>
    </source>
</evidence>
<dbReference type="Proteomes" id="UP001066276">
    <property type="component" value="Chromosome 5"/>
</dbReference>
<proteinExistence type="predicted"/>
<keyword evidence="3" id="KW-1185">Reference proteome</keyword>
<dbReference type="AlphaFoldDB" id="A0AAV7S3A2"/>
<protein>
    <submittedName>
        <fullName evidence="2">Uncharacterized protein</fullName>
    </submittedName>
</protein>
<dbReference type="EMBL" id="JANPWB010000009">
    <property type="protein sequence ID" value="KAJ1159286.1"/>
    <property type="molecule type" value="Genomic_DNA"/>
</dbReference>
<organism evidence="2 3">
    <name type="scientific">Pleurodeles waltl</name>
    <name type="common">Iberian ribbed newt</name>
    <dbReference type="NCBI Taxonomy" id="8319"/>
    <lineage>
        <taxon>Eukaryota</taxon>
        <taxon>Metazoa</taxon>
        <taxon>Chordata</taxon>
        <taxon>Craniata</taxon>
        <taxon>Vertebrata</taxon>
        <taxon>Euteleostomi</taxon>
        <taxon>Amphibia</taxon>
        <taxon>Batrachia</taxon>
        <taxon>Caudata</taxon>
        <taxon>Salamandroidea</taxon>
        <taxon>Salamandridae</taxon>
        <taxon>Pleurodelinae</taxon>
        <taxon>Pleurodeles</taxon>
    </lineage>
</organism>
<feature type="region of interest" description="Disordered" evidence="1">
    <location>
        <begin position="28"/>
        <end position="140"/>
    </location>
</feature>
<feature type="compositionally biased region" description="Basic and acidic residues" evidence="1">
    <location>
        <begin position="119"/>
        <end position="140"/>
    </location>
</feature>
<reference evidence="2" key="1">
    <citation type="journal article" date="2022" name="bioRxiv">
        <title>Sequencing and chromosome-scale assembly of the giantPleurodeles waltlgenome.</title>
        <authorList>
            <person name="Brown T."/>
            <person name="Elewa A."/>
            <person name="Iarovenko S."/>
            <person name="Subramanian E."/>
            <person name="Araus A.J."/>
            <person name="Petzold A."/>
            <person name="Susuki M."/>
            <person name="Suzuki K.-i.T."/>
            <person name="Hayashi T."/>
            <person name="Toyoda A."/>
            <person name="Oliveira C."/>
            <person name="Osipova E."/>
            <person name="Leigh N.D."/>
            <person name="Simon A."/>
            <person name="Yun M.H."/>
        </authorList>
    </citation>
    <scope>NUCLEOTIDE SEQUENCE</scope>
    <source>
        <strain evidence="2">20211129_DDA</strain>
        <tissue evidence="2">Liver</tissue>
    </source>
</reference>
<evidence type="ECO:0000256" key="1">
    <source>
        <dbReference type="SAM" id="MobiDB-lite"/>
    </source>
</evidence>
<sequence length="140" mass="14863">MRIALRWLLNRAAAVIIWWPILLRGRRPPAGKTPQLSLPGTDGEDQSPDPAEELSGARKIHGLESAVRRSRRYQKRRGPGSGADFTGAAPGAETGVPSCSSSFFPPPLPGGRRAGPDPGSREAEAPAKDGTSERLEVACT</sequence>